<dbReference type="PANTHER" id="PTHR39165:SF1">
    <property type="entry name" value="DUF456 DOMAIN-CONTAINING PROTEIN"/>
    <property type="match status" value="1"/>
</dbReference>
<dbReference type="RefSeq" id="WP_104357745.1">
    <property type="nucleotide sequence ID" value="NZ_CALFFA010000041.1"/>
</dbReference>
<feature type="transmembrane region" description="Helical" evidence="1">
    <location>
        <begin position="137"/>
        <end position="167"/>
    </location>
</feature>
<dbReference type="PANTHER" id="PTHR39165">
    <property type="entry name" value="IG HYPOTHETICAL 17883"/>
    <property type="match status" value="1"/>
</dbReference>
<evidence type="ECO:0000313" key="3">
    <source>
        <dbReference type="EMBL" id="TCP04945.1"/>
    </source>
</evidence>
<keyword evidence="1" id="KW-0812">Transmembrane</keyword>
<proteinExistence type="predicted"/>
<dbReference type="AlphaFoldDB" id="A0A2S5T448"/>
<dbReference type="OrthoDB" id="9134540at2"/>
<accession>A0A2S5T448</accession>
<gene>
    <name evidence="2" type="ORF">C1702_10985</name>
    <name evidence="3" type="ORF">EV676_10931</name>
</gene>
<sequence length="168" mass="17464">MTELGLIAPPTVWWIVAIGLMGLGVLGTVLPVLPGTILVLAGIVIGAWIDGFVRVSGWTVGVITVLALLAWVADYVAAVLGARKAGASPLALAGAALGTVLGIFTGLVGLLFMPLAGAMAGEYWARRDAQRATRVGLATWIGLLVATVVKVVLAFLMIGLFFAAWLWW</sequence>
<protein>
    <submittedName>
        <fullName evidence="2">DUF456 domain-containing protein</fullName>
    </submittedName>
</protein>
<feature type="transmembrane region" description="Helical" evidence="1">
    <location>
        <begin position="90"/>
        <end position="116"/>
    </location>
</feature>
<evidence type="ECO:0000313" key="5">
    <source>
        <dbReference type="Proteomes" id="UP000294772"/>
    </source>
</evidence>
<dbReference type="EMBL" id="PSNY01000010">
    <property type="protein sequence ID" value="PPE69709.1"/>
    <property type="molecule type" value="Genomic_DNA"/>
</dbReference>
<evidence type="ECO:0000313" key="2">
    <source>
        <dbReference type="EMBL" id="PPE69709.1"/>
    </source>
</evidence>
<reference evidence="3 5" key="2">
    <citation type="submission" date="2019-03" db="EMBL/GenBank/DDBJ databases">
        <title>Genomic Encyclopedia of Type Strains, Phase IV (KMG-IV): sequencing the most valuable type-strain genomes for metagenomic binning, comparative biology and taxonomic classification.</title>
        <authorList>
            <person name="Goeker M."/>
        </authorList>
    </citation>
    <scope>NUCLEOTIDE SEQUENCE [LARGE SCALE GENOMIC DNA]</scope>
    <source>
        <strain evidence="3 5">DSM 15264</strain>
    </source>
</reference>
<name>A0A2S5T448_9BURK</name>
<dbReference type="InterPro" id="IPR007403">
    <property type="entry name" value="DUF456"/>
</dbReference>
<feature type="transmembrane region" description="Helical" evidence="1">
    <location>
        <begin position="12"/>
        <end position="45"/>
    </location>
</feature>
<dbReference type="Pfam" id="PF04306">
    <property type="entry name" value="DUF456"/>
    <property type="match status" value="1"/>
</dbReference>
<dbReference type="Proteomes" id="UP000294772">
    <property type="component" value="Unassembled WGS sequence"/>
</dbReference>
<feature type="transmembrane region" description="Helical" evidence="1">
    <location>
        <begin position="57"/>
        <end position="78"/>
    </location>
</feature>
<evidence type="ECO:0000256" key="1">
    <source>
        <dbReference type="SAM" id="Phobius"/>
    </source>
</evidence>
<dbReference type="Proteomes" id="UP000239406">
    <property type="component" value="Unassembled WGS sequence"/>
</dbReference>
<keyword evidence="1" id="KW-1133">Transmembrane helix</keyword>
<comment type="caution">
    <text evidence="2">The sequence shown here is derived from an EMBL/GenBank/DDBJ whole genome shotgun (WGS) entry which is preliminary data.</text>
</comment>
<keyword evidence="4" id="KW-1185">Reference proteome</keyword>
<keyword evidence="1" id="KW-0472">Membrane</keyword>
<dbReference type="EMBL" id="SLXF01000009">
    <property type="protein sequence ID" value="TCP04945.1"/>
    <property type="molecule type" value="Genomic_DNA"/>
</dbReference>
<reference evidence="2 4" key="1">
    <citation type="submission" date="2018-02" db="EMBL/GenBank/DDBJ databases">
        <title>Reclassifiation of [Polyangium] brachysporum DSM 7029 as Guopingzhaonella breviflexa gen. nov., sp. nov., a member of the family Comamonadaceae.</title>
        <authorList>
            <person name="Tang B."/>
        </authorList>
    </citation>
    <scope>NUCLEOTIDE SEQUENCE [LARGE SCALE GENOMIC DNA]</scope>
    <source>
        <strain evidence="2 4">DSM 15344</strain>
    </source>
</reference>
<evidence type="ECO:0000313" key="4">
    <source>
        <dbReference type="Proteomes" id="UP000239406"/>
    </source>
</evidence>
<organism evidence="2 4">
    <name type="scientific">Caldimonas thermodepolymerans</name>
    <dbReference type="NCBI Taxonomy" id="215580"/>
    <lineage>
        <taxon>Bacteria</taxon>
        <taxon>Pseudomonadati</taxon>
        <taxon>Pseudomonadota</taxon>
        <taxon>Betaproteobacteria</taxon>
        <taxon>Burkholderiales</taxon>
        <taxon>Sphaerotilaceae</taxon>
        <taxon>Caldimonas</taxon>
    </lineage>
</organism>